<proteinExistence type="predicted"/>
<name>A0A2M9B755_9ACTN</name>
<organism evidence="4 5">
    <name type="scientific">Mumia flava</name>
    <dbReference type="NCBI Taxonomy" id="1348852"/>
    <lineage>
        <taxon>Bacteria</taxon>
        <taxon>Bacillati</taxon>
        <taxon>Actinomycetota</taxon>
        <taxon>Actinomycetes</taxon>
        <taxon>Propionibacteriales</taxon>
        <taxon>Nocardioidaceae</taxon>
        <taxon>Mumia</taxon>
    </lineage>
</organism>
<comment type="caution">
    <text evidence="4">The sequence shown here is derived from an EMBL/GenBank/DDBJ whole genome shotgun (WGS) entry which is preliminary data.</text>
</comment>
<dbReference type="EMBL" id="PGEZ01000002">
    <property type="protein sequence ID" value="PJJ53779.1"/>
    <property type="molecule type" value="Genomic_DNA"/>
</dbReference>
<feature type="domain" description="PKD" evidence="3">
    <location>
        <begin position="179"/>
        <end position="216"/>
    </location>
</feature>
<feature type="region of interest" description="Disordered" evidence="1">
    <location>
        <begin position="36"/>
        <end position="59"/>
    </location>
</feature>
<dbReference type="CDD" id="cd00146">
    <property type="entry name" value="PKD"/>
    <property type="match status" value="1"/>
</dbReference>
<dbReference type="PROSITE" id="PS50093">
    <property type="entry name" value="PKD"/>
    <property type="match status" value="1"/>
</dbReference>
<keyword evidence="5" id="KW-1185">Reference proteome</keyword>
<sequence length="273" mass="28988">MSLAMALIAVVSSALMADPIVGGDDALDEVYASGDETVNEDSSPGGIDAPTAPGATGPQPKYRYELTCTESSAQCATTYLCPEEGQVRYDIYVQYPGEPWQYSGSECRGGDDPPPAEAELPEVTPGDVLREVRRLPLPRADINVQPSGTTLVNLDTVFSTKAPSFERTVTIFSQQVAVTATPTAYTWHFGDGTTRTTDHPGRPYPALDITHAYARADRTFRPRVAVTFTISYSVDGGPTLTLDQTITTDGPAVALETREAVPVLVDDPAGAGG</sequence>
<protein>
    <recommendedName>
        <fullName evidence="3">PKD domain-containing protein</fullName>
    </recommendedName>
</protein>
<evidence type="ECO:0000313" key="5">
    <source>
        <dbReference type="Proteomes" id="UP000230842"/>
    </source>
</evidence>
<keyword evidence="2" id="KW-0732">Signal</keyword>
<evidence type="ECO:0000256" key="2">
    <source>
        <dbReference type="SAM" id="SignalP"/>
    </source>
</evidence>
<feature type="compositionally biased region" description="Low complexity" evidence="1">
    <location>
        <begin position="44"/>
        <end position="58"/>
    </location>
</feature>
<dbReference type="Proteomes" id="UP000230842">
    <property type="component" value="Unassembled WGS sequence"/>
</dbReference>
<evidence type="ECO:0000259" key="3">
    <source>
        <dbReference type="PROSITE" id="PS50093"/>
    </source>
</evidence>
<dbReference type="InterPro" id="IPR000601">
    <property type="entry name" value="PKD_dom"/>
</dbReference>
<feature type="signal peptide" evidence="2">
    <location>
        <begin position="1"/>
        <end position="17"/>
    </location>
</feature>
<evidence type="ECO:0000313" key="4">
    <source>
        <dbReference type="EMBL" id="PJJ53779.1"/>
    </source>
</evidence>
<dbReference type="Gene3D" id="2.60.40.10">
    <property type="entry name" value="Immunoglobulins"/>
    <property type="match status" value="1"/>
</dbReference>
<evidence type="ECO:0000256" key="1">
    <source>
        <dbReference type="SAM" id="MobiDB-lite"/>
    </source>
</evidence>
<feature type="chain" id="PRO_5039302160" description="PKD domain-containing protein" evidence="2">
    <location>
        <begin position="18"/>
        <end position="273"/>
    </location>
</feature>
<dbReference type="AlphaFoldDB" id="A0A2M9B755"/>
<gene>
    <name evidence="4" type="ORF">CLV56_3274</name>
</gene>
<dbReference type="InterPro" id="IPR013783">
    <property type="entry name" value="Ig-like_fold"/>
</dbReference>
<accession>A0A2M9B755</accession>
<reference evidence="4 5" key="1">
    <citation type="submission" date="2017-11" db="EMBL/GenBank/DDBJ databases">
        <title>Genomic Encyclopedia of Archaeal and Bacterial Type Strains, Phase II (KMG-II): From Individual Species to Whole Genera.</title>
        <authorList>
            <person name="Goeker M."/>
        </authorList>
    </citation>
    <scope>NUCLEOTIDE SEQUENCE [LARGE SCALE GENOMIC DNA]</scope>
    <source>
        <strain evidence="4 5">DSM 27763</strain>
    </source>
</reference>
<dbReference type="GO" id="GO:0005975">
    <property type="term" value="P:carbohydrate metabolic process"/>
    <property type="evidence" value="ECO:0007669"/>
    <property type="project" value="UniProtKB-ARBA"/>
</dbReference>